<dbReference type="SMART" id="SM00822">
    <property type="entry name" value="PKS_KR"/>
    <property type="match status" value="1"/>
</dbReference>
<dbReference type="NCBIfam" id="NF006776">
    <property type="entry name" value="PRK09291.1"/>
    <property type="match status" value="1"/>
</dbReference>
<protein>
    <submittedName>
        <fullName evidence="5">Short-chain dehydrogenase/reductase</fullName>
    </submittedName>
</protein>
<dbReference type="AlphaFoldDB" id="A0A8J3CGK4"/>
<gene>
    <name evidence="5" type="ORF">GCM10009007_07150</name>
</gene>
<comment type="caution">
    <text evidence="5">The sequence shown here is derived from an EMBL/GenBank/DDBJ whole genome shotgun (WGS) entry which is preliminary data.</text>
</comment>
<accession>A0A8J3CGK4</accession>
<dbReference type="CDD" id="cd05374">
    <property type="entry name" value="17beta-HSD-like_SDR_c"/>
    <property type="match status" value="1"/>
</dbReference>
<evidence type="ECO:0000256" key="2">
    <source>
        <dbReference type="ARBA" id="ARBA00023002"/>
    </source>
</evidence>
<name>A0A8J3CGK4_9BURK</name>
<dbReference type="InterPro" id="IPR002347">
    <property type="entry name" value="SDR_fam"/>
</dbReference>
<dbReference type="PANTHER" id="PTHR42901">
    <property type="entry name" value="ALCOHOL DEHYDROGENASE"/>
    <property type="match status" value="1"/>
</dbReference>
<dbReference type="Proteomes" id="UP000614287">
    <property type="component" value="Unassembled WGS sequence"/>
</dbReference>
<dbReference type="InterPro" id="IPR036291">
    <property type="entry name" value="NAD(P)-bd_dom_sf"/>
</dbReference>
<dbReference type="InterPro" id="IPR057326">
    <property type="entry name" value="KR_dom"/>
</dbReference>
<reference evidence="5" key="1">
    <citation type="journal article" date="2014" name="Int. J. Syst. Evol. Microbiol.">
        <title>Complete genome sequence of Corynebacterium casei LMG S-19264T (=DSM 44701T), isolated from a smear-ripened cheese.</title>
        <authorList>
            <consortium name="US DOE Joint Genome Institute (JGI-PGF)"/>
            <person name="Walter F."/>
            <person name="Albersmeier A."/>
            <person name="Kalinowski J."/>
            <person name="Ruckert C."/>
        </authorList>
    </citation>
    <scope>NUCLEOTIDE SEQUENCE</scope>
    <source>
        <strain evidence="5">KCTC 32501</strain>
    </source>
</reference>
<proteinExistence type="inferred from homology"/>
<keyword evidence="2" id="KW-0560">Oxidoreductase</keyword>
<dbReference type="InterPro" id="IPR020904">
    <property type="entry name" value="Sc_DH/Rdtase_CS"/>
</dbReference>
<feature type="domain" description="Ketoreductase" evidence="4">
    <location>
        <begin position="3"/>
        <end position="176"/>
    </location>
</feature>
<reference evidence="5" key="2">
    <citation type="submission" date="2020-09" db="EMBL/GenBank/DDBJ databases">
        <authorList>
            <person name="Sun Q."/>
            <person name="Kim S."/>
        </authorList>
    </citation>
    <scope>NUCLEOTIDE SEQUENCE</scope>
    <source>
        <strain evidence="5">KCTC 32501</strain>
    </source>
</reference>
<sequence length="273" mass="30141">MPSRILITGAGSGFGREVALRLAKKGHHVIAGVQIHAQMTDLLLEAQKRGVTLTVEKLDITDTIDRTHIFKHEIDILVNNAGIGETGPIGEVPVDIVRRVFEVNIFGTLAITQGFLPQMVERKNGRVIFVSSIAGLVAMPFGAPYCASKHALEAIAGGLRIEVAPYNVSVATINPAMILTGFNDRMLQTWRQWYDPSKNFTKPEDFPLSQLPNNQAEVLPIGMQFDPETTYEVFLDVIENDNGSYRNMAPPSVATDFEQQQKAVWTQTSRVQP</sequence>
<dbReference type="Pfam" id="PF00106">
    <property type="entry name" value="adh_short"/>
    <property type="match status" value="1"/>
</dbReference>
<dbReference type="Gene3D" id="3.40.50.720">
    <property type="entry name" value="NAD(P)-binding Rossmann-like Domain"/>
    <property type="match status" value="1"/>
</dbReference>
<evidence type="ECO:0000313" key="6">
    <source>
        <dbReference type="Proteomes" id="UP000614287"/>
    </source>
</evidence>
<evidence type="ECO:0000259" key="4">
    <source>
        <dbReference type="SMART" id="SM00822"/>
    </source>
</evidence>
<dbReference type="PRINTS" id="PR00081">
    <property type="entry name" value="GDHRDH"/>
</dbReference>
<comment type="similarity">
    <text evidence="1 3">Belongs to the short-chain dehydrogenases/reductases (SDR) family.</text>
</comment>
<organism evidence="5 6">
    <name type="scientific">Formosimonas limnophila</name>
    <dbReference type="NCBI Taxonomy" id="1384487"/>
    <lineage>
        <taxon>Bacteria</taxon>
        <taxon>Pseudomonadati</taxon>
        <taxon>Pseudomonadota</taxon>
        <taxon>Betaproteobacteria</taxon>
        <taxon>Burkholderiales</taxon>
        <taxon>Burkholderiaceae</taxon>
        <taxon>Formosimonas</taxon>
    </lineage>
</organism>
<dbReference type="SUPFAM" id="SSF51735">
    <property type="entry name" value="NAD(P)-binding Rossmann-fold domains"/>
    <property type="match status" value="1"/>
</dbReference>
<dbReference type="EMBL" id="BMZG01000003">
    <property type="protein sequence ID" value="GHA68940.1"/>
    <property type="molecule type" value="Genomic_DNA"/>
</dbReference>
<dbReference type="PROSITE" id="PS00061">
    <property type="entry name" value="ADH_SHORT"/>
    <property type="match status" value="1"/>
</dbReference>
<evidence type="ECO:0000256" key="1">
    <source>
        <dbReference type="ARBA" id="ARBA00006484"/>
    </source>
</evidence>
<dbReference type="PANTHER" id="PTHR42901:SF1">
    <property type="entry name" value="ALCOHOL DEHYDROGENASE"/>
    <property type="match status" value="1"/>
</dbReference>
<evidence type="ECO:0000256" key="3">
    <source>
        <dbReference type="RuleBase" id="RU000363"/>
    </source>
</evidence>
<evidence type="ECO:0000313" key="5">
    <source>
        <dbReference type="EMBL" id="GHA68940.1"/>
    </source>
</evidence>
<dbReference type="PRINTS" id="PR00080">
    <property type="entry name" value="SDRFAMILY"/>
</dbReference>
<keyword evidence="6" id="KW-1185">Reference proteome</keyword>
<dbReference type="GO" id="GO:0016491">
    <property type="term" value="F:oxidoreductase activity"/>
    <property type="evidence" value="ECO:0007669"/>
    <property type="project" value="UniProtKB-KW"/>
</dbReference>